<accession>A0A251ZV52</accession>
<dbReference type="EMBL" id="JOPB01000006">
    <property type="protein sequence ID" value="OUI78543.1"/>
    <property type="molecule type" value="Genomic_DNA"/>
</dbReference>
<proteinExistence type="inferred from homology"/>
<evidence type="ECO:0000259" key="8">
    <source>
        <dbReference type="PROSITE" id="PS50893"/>
    </source>
</evidence>
<dbReference type="InterPro" id="IPR017871">
    <property type="entry name" value="ABC_transporter-like_CS"/>
</dbReference>
<keyword evidence="7" id="KW-0472">Membrane</keyword>
<dbReference type="Proteomes" id="UP000194946">
    <property type="component" value="Unassembled WGS sequence"/>
</dbReference>
<dbReference type="PANTHER" id="PTHR42788">
    <property type="entry name" value="TAURINE IMPORT ATP-BINDING PROTEIN-RELATED"/>
    <property type="match status" value="1"/>
</dbReference>
<evidence type="ECO:0000256" key="6">
    <source>
        <dbReference type="ARBA" id="ARBA00022967"/>
    </source>
</evidence>
<dbReference type="SMART" id="SM00382">
    <property type="entry name" value="AAA"/>
    <property type="match status" value="1"/>
</dbReference>
<dbReference type="PROSITE" id="PS50893">
    <property type="entry name" value="ABC_TRANSPORTER_2"/>
    <property type="match status" value="1"/>
</dbReference>
<keyword evidence="6" id="KW-1278">Translocase</keyword>
<dbReference type="InterPro" id="IPR050166">
    <property type="entry name" value="ABC_transporter_ATP-bind"/>
</dbReference>
<keyword evidence="4" id="KW-0547">Nucleotide-binding</keyword>
<dbReference type="PROSITE" id="PS00211">
    <property type="entry name" value="ABC_TRANSPORTER_1"/>
    <property type="match status" value="1"/>
</dbReference>
<comment type="similarity">
    <text evidence="1">Belongs to the ABC transporter superfamily.</text>
</comment>
<evidence type="ECO:0000256" key="3">
    <source>
        <dbReference type="ARBA" id="ARBA00022475"/>
    </source>
</evidence>
<keyword evidence="3" id="KW-1003">Cell membrane</keyword>
<name>A0A251ZV52_9PROT</name>
<dbReference type="SUPFAM" id="SSF52540">
    <property type="entry name" value="P-loop containing nucleoside triphosphate hydrolases"/>
    <property type="match status" value="1"/>
</dbReference>
<keyword evidence="5 9" id="KW-0067">ATP-binding</keyword>
<comment type="caution">
    <text evidence="9">The sequence shown here is derived from an EMBL/GenBank/DDBJ whole genome shotgun (WGS) entry which is preliminary data.</text>
</comment>
<sequence>MDVFSSSAVHIKHLTKIFNDVAVLDDIHLSIPAGQFTVLLGPSGSGKTTLLRILADLEEATTGVVEKQGEQAIIFQESRLLPWKKVWQNVVIGLDTPNSKEKALQVLQEVNLEHRADAWPRTLSGGEAQRVGIARALVREPAFLMLDEPFAALDALTKIQMRKLVIDLWRKHHCAVLLISHDIDDALLMADQVVVLNKGSISYSLDIPWDRAKRRQHPEFEQYRLQLLSALGVQEN</sequence>
<feature type="domain" description="ABC transporter" evidence="8">
    <location>
        <begin position="9"/>
        <end position="223"/>
    </location>
</feature>
<dbReference type="Pfam" id="PF00005">
    <property type="entry name" value="ABC_tran"/>
    <property type="match status" value="1"/>
</dbReference>
<keyword evidence="2" id="KW-0813">Transport</keyword>
<organism evidence="9 10">
    <name type="scientific">Commensalibacter intestini</name>
    <dbReference type="NCBI Taxonomy" id="479936"/>
    <lineage>
        <taxon>Bacteria</taxon>
        <taxon>Pseudomonadati</taxon>
        <taxon>Pseudomonadota</taxon>
        <taxon>Alphaproteobacteria</taxon>
        <taxon>Acetobacterales</taxon>
        <taxon>Acetobacteraceae</taxon>
    </lineage>
</organism>
<evidence type="ECO:0000256" key="4">
    <source>
        <dbReference type="ARBA" id="ARBA00022741"/>
    </source>
</evidence>
<evidence type="ECO:0000313" key="10">
    <source>
        <dbReference type="Proteomes" id="UP000194946"/>
    </source>
</evidence>
<dbReference type="PANTHER" id="PTHR42788:SF17">
    <property type="entry name" value="ALIPHATIC SULFONATES IMPORT ATP-BINDING PROTEIN SSUB"/>
    <property type="match status" value="1"/>
</dbReference>
<gene>
    <name evidence="9" type="ORF">HK18_08540</name>
</gene>
<dbReference type="GO" id="GO:0016887">
    <property type="term" value="F:ATP hydrolysis activity"/>
    <property type="evidence" value="ECO:0007669"/>
    <property type="project" value="InterPro"/>
</dbReference>
<evidence type="ECO:0000256" key="5">
    <source>
        <dbReference type="ARBA" id="ARBA00022840"/>
    </source>
</evidence>
<dbReference type="InterPro" id="IPR003439">
    <property type="entry name" value="ABC_transporter-like_ATP-bd"/>
</dbReference>
<dbReference type="InterPro" id="IPR027417">
    <property type="entry name" value="P-loop_NTPase"/>
</dbReference>
<keyword evidence="10" id="KW-1185">Reference proteome</keyword>
<reference evidence="10" key="1">
    <citation type="submission" date="2014-06" db="EMBL/GenBank/DDBJ databases">
        <authorList>
            <person name="Winans N.J."/>
            <person name="Newell P.D."/>
            <person name="Douglas A.E."/>
        </authorList>
    </citation>
    <scope>NUCLEOTIDE SEQUENCE [LARGE SCALE GENOMIC DNA]</scope>
    <source>
        <strain evidence="10">DmL_052</strain>
    </source>
</reference>
<dbReference type="InterPro" id="IPR003593">
    <property type="entry name" value="AAA+_ATPase"/>
</dbReference>
<dbReference type="GO" id="GO:0005524">
    <property type="term" value="F:ATP binding"/>
    <property type="evidence" value="ECO:0007669"/>
    <property type="project" value="UniProtKB-KW"/>
</dbReference>
<evidence type="ECO:0000313" key="9">
    <source>
        <dbReference type="EMBL" id="OUI78543.1"/>
    </source>
</evidence>
<dbReference type="Gene3D" id="3.40.50.300">
    <property type="entry name" value="P-loop containing nucleotide triphosphate hydrolases"/>
    <property type="match status" value="1"/>
</dbReference>
<evidence type="ECO:0000256" key="7">
    <source>
        <dbReference type="ARBA" id="ARBA00023136"/>
    </source>
</evidence>
<evidence type="ECO:0000256" key="2">
    <source>
        <dbReference type="ARBA" id="ARBA00022448"/>
    </source>
</evidence>
<protein>
    <submittedName>
        <fullName evidence="9">Sulfonate ABC transporter ATP-binding protein</fullName>
    </submittedName>
</protein>
<dbReference type="AlphaFoldDB" id="A0A251ZV52"/>
<evidence type="ECO:0000256" key="1">
    <source>
        <dbReference type="ARBA" id="ARBA00005417"/>
    </source>
</evidence>